<gene>
    <name evidence="1" type="ORF">EM6_3291</name>
</gene>
<sequence length="85" mass="9514">MQLFETPDEHTQLALFDGAAVLLTVARHERDYMACVQKIGPKGSVYYDVAGYRYHADGSPLPQLPRAPQILDVVDLYQTDYADIA</sequence>
<geneLocation type="plasmid" evidence="2">
    <name>pasem-1 dna</name>
</geneLocation>
<dbReference type="GeneID" id="39467999"/>
<dbReference type="AlphaFoldDB" id="A0A3G9G5V7"/>
<dbReference type="Proteomes" id="UP000278756">
    <property type="component" value="Plasmid pASEM-1"/>
</dbReference>
<evidence type="ECO:0000313" key="2">
    <source>
        <dbReference type="Proteomes" id="UP000278756"/>
    </source>
</evidence>
<dbReference type="OrthoDB" id="7173369at2"/>
<dbReference type="EMBL" id="AP018829">
    <property type="protein sequence ID" value="BBF82650.1"/>
    <property type="molecule type" value="Genomic_DNA"/>
</dbReference>
<proteinExistence type="predicted"/>
<keyword evidence="1" id="KW-0614">Plasmid</keyword>
<accession>A0A3G9G5V7</accession>
<protein>
    <submittedName>
        <fullName evidence="1">Uncharacterized protein</fullName>
    </submittedName>
</protein>
<dbReference type="RefSeq" id="WP_126424275.1">
    <property type="nucleotide sequence ID" value="NZ_AP018829.1"/>
</dbReference>
<evidence type="ECO:0000313" key="1">
    <source>
        <dbReference type="EMBL" id="BBF82650.1"/>
    </source>
</evidence>
<reference evidence="2" key="2">
    <citation type="journal article" date="2017" name="Plant Physiol. Biochem.">
        <title>Differential oxidative and antioxidative response of duckweed Lemna minor toward plant growth promoting/inhibiting bacteria.</title>
        <authorList>
            <person name="Ishizawa H."/>
            <person name="Kuroda M."/>
            <person name="Morikawa M."/>
            <person name="Ike M."/>
        </authorList>
    </citation>
    <scope>NUCLEOTIDE SEQUENCE [LARGE SCALE GENOMIC DNA]</scope>
    <source>
        <strain evidence="2">M6</strain>
    </source>
</reference>
<name>A0A3G9G5V7_9CAUL</name>
<reference evidence="2" key="1">
    <citation type="journal article" date="2017" name="Biotechnol. Biofuels">
        <title>Evaluation of environmental bacterial communities as a factor affecting the growth of duckweed Lemna minor.</title>
        <authorList>
            <person name="Ishizawa H."/>
            <person name="Kuroda M."/>
            <person name="Morikawa M."/>
            <person name="Ike M."/>
        </authorList>
    </citation>
    <scope>NUCLEOTIDE SEQUENCE [LARGE SCALE GENOMIC DNA]</scope>
    <source>
        <strain evidence="2">M6</strain>
    </source>
</reference>
<organism evidence="1 2">
    <name type="scientific">Asticcacaulis excentricus</name>
    <dbReference type="NCBI Taxonomy" id="78587"/>
    <lineage>
        <taxon>Bacteria</taxon>
        <taxon>Pseudomonadati</taxon>
        <taxon>Pseudomonadota</taxon>
        <taxon>Alphaproteobacteria</taxon>
        <taxon>Caulobacterales</taxon>
        <taxon>Caulobacteraceae</taxon>
        <taxon>Asticcacaulis</taxon>
    </lineage>
</organism>